<sequence>MEEIIKIMLKKENEKHGKIFDKVLSILTNSEKIKDSFDLFSEQVKEKYNINYEIESFQEKHFPITNANAKKDYSFTFDLQEFPNIKITKIDNIEVFNLSFDDQSNTITGKPLVAATTQLNIYFYCTTDDTKTIYRKTIPFIINADPKDLWQNMPFPKDSLFYKEDEVSYSGTFLDKKIVIASKRGRSHAHQGSSRDDDFYTIKLPNEWETIAVADGAGSAKFARKGSEEATKYICNSFNDEIFISSIDKLVIKYFSEELTQEELLKCKNDLINTIYPKVKDLLYKHLKEISENENITIKDLNTTLIFALSKKFPFGYVLLTFGVGDCPICILDKDENKVELLNILDIGEFGGGTRFVTMPEIYSNETSIPIGKRFGLFKFEDFSKLFLMTDGIYDPKFIVENNLTRMDKWKDFLSDLNGQNEDCTKVDFLNDENIAEQLLHWLDFWSKGNSDDRTLAIIY</sequence>
<accession>A0A1H2T876</accession>
<evidence type="ECO:0000259" key="1">
    <source>
        <dbReference type="Pfam" id="PF13672"/>
    </source>
</evidence>
<dbReference type="InterPro" id="IPR036457">
    <property type="entry name" value="PPM-type-like_dom_sf"/>
</dbReference>
<dbReference type="Proteomes" id="UP000182771">
    <property type="component" value="Unassembled WGS sequence"/>
</dbReference>
<reference evidence="2 3" key="1">
    <citation type="submission" date="2016-10" db="EMBL/GenBank/DDBJ databases">
        <authorList>
            <person name="Varghese N."/>
            <person name="Submissions S."/>
        </authorList>
    </citation>
    <scope>NUCLEOTIDE SEQUENCE [LARGE SCALE GENOMIC DNA]</scope>
    <source>
        <strain evidence="2 3">DSM 11449</strain>
    </source>
</reference>
<keyword evidence="3" id="KW-1185">Reference proteome</keyword>
<protein>
    <submittedName>
        <fullName evidence="2">Protein phosphatase 2C</fullName>
    </submittedName>
</protein>
<dbReference type="AlphaFoldDB" id="A0A1H2T876"/>
<name>A0A1H2T876_9FLAO</name>
<proteinExistence type="predicted"/>
<dbReference type="Pfam" id="PF13672">
    <property type="entry name" value="PP2C_2"/>
    <property type="match status" value="1"/>
</dbReference>
<feature type="domain" description="PPM-type phosphatase" evidence="1">
    <location>
        <begin position="184"/>
        <end position="431"/>
    </location>
</feature>
<organism evidence="2 3">
    <name type="scientific">Capnocytophaga granulosa</name>
    <dbReference type="NCBI Taxonomy" id="45242"/>
    <lineage>
        <taxon>Bacteria</taxon>
        <taxon>Pseudomonadati</taxon>
        <taxon>Bacteroidota</taxon>
        <taxon>Flavobacteriia</taxon>
        <taxon>Flavobacteriales</taxon>
        <taxon>Flavobacteriaceae</taxon>
        <taxon>Capnocytophaga</taxon>
    </lineage>
</organism>
<evidence type="ECO:0000313" key="3">
    <source>
        <dbReference type="Proteomes" id="UP000182771"/>
    </source>
</evidence>
<dbReference type="InterPro" id="IPR001932">
    <property type="entry name" value="PPM-type_phosphatase-like_dom"/>
</dbReference>
<dbReference type="Gene3D" id="3.60.40.10">
    <property type="entry name" value="PPM-type phosphatase domain"/>
    <property type="match status" value="1"/>
</dbReference>
<evidence type="ECO:0000313" key="2">
    <source>
        <dbReference type="EMBL" id="SDW40038.1"/>
    </source>
</evidence>
<dbReference type="EMBL" id="FNND01000002">
    <property type="protein sequence ID" value="SDW40038.1"/>
    <property type="molecule type" value="Genomic_DNA"/>
</dbReference>
<dbReference type="SUPFAM" id="SSF81606">
    <property type="entry name" value="PP2C-like"/>
    <property type="match status" value="1"/>
</dbReference>
<comment type="caution">
    <text evidence="2">The sequence shown here is derived from an EMBL/GenBank/DDBJ whole genome shotgun (WGS) entry which is preliminary data.</text>
</comment>
<dbReference type="OrthoDB" id="963478at2"/>
<gene>
    <name evidence="2" type="ORF">SAMN05444420_102114</name>
</gene>
<dbReference type="RefSeq" id="WP_016420286.1">
    <property type="nucleotide sequence ID" value="NZ_FNND01000002.1"/>
</dbReference>
<dbReference type="GeneID" id="85016213"/>